<dbReference type="GO" id="GO:0016787">
    <property type="term" value="F:hydrolase activity"/>
    <property type="evidence" value="ECO:0007669"/>
    <property type="project" value="UniProtKB-KW"/>
</dbReference>
<feature type="domain" description="Calcineurin-like phosphoesterase" evidence="1">
    <location>
        <begin position="4"/>
        <end position="187"/>
    </location>
</feature>
<comment type="caution">
    <text evidence="2">The sequence shown here is derived from an EMBL/GenBank/DDBJ whole genome shotgun (WGS) entry which is preliminary data.</text>
</comment>
<gene>
    <name evidence="2" type="ORF">EUA94_13805</name>
</gene>
<dbReference type="Proteomes" id="UP000291101">
    <property type="component" value="Unassembled WGS sequence"/>
</dbReference>
<protein>
    <submittedName>
        <fullName evidence="2">Phosphohydrolase</fullName>
    </submittedName>
</protein>
<dbReference type="InterPro" id="IPR004843">
    <property type="entry name" value="Calcineurin-like_PHP"/>
</dbReference>
<evidence type="ECO:0000259" key="1">
    <source>
        <dbReference type="Pfam" id="PF00149"/>
    </source>
</evidence>
<keyword evidence="3" id="KW-1185">Reference proteome</keyword>
<keyword evidence="2" id="KW-0378">Hydrolase</keyword>
<dbReference type="EMBL" id="SDWV01000013">
    <property type="protein sequence ID" value="RYC09618.1"/>
    <property type="molecule type" value="Genomic_DNA"/>
</dbReference>
<evidence type="ECO:0000313" key="2">
    <source>
        <dbReference type="EMBL" id="RYC09618.1"/>
    </source>
</evidence>
<dbReference type="SUPFAM" id="SSF56300">
    <property type="entry name" value="Metallo-dependent phosphatases"/>
    <property type="match status" value="1"/>
</dbReference>
<dbReference type="Pfam" id="PF00149">
    <property type="entry name" value="Metallophos"/>
    <property type="match status" value="1"/>
</dbReference>
<name>A0A4Q2SZ32_9ACTN</name>
<proteinExistence type="predicted"/>
<reference evidence="2 3" key="1">
    <citation type="submission" date="2019-01" db="EMBL/GenBank/DDBJ databases">
        <title>Novel species of Nocardioides.</title>
        <authorList>
            <person name="Liu Q."/>
            <person name="X Y.-H."/>
        </authorList>
    </citation>
    <scope>NUCLEOTIDE SEQUENCE [LARGE SCALE GENOMIC DNA]</scope>
    <source>
        <strain evidence="2 3">HLT2-9</strain>
    </source>
</reference>
<dbReference type="AlphaFoldDB" id="A0A4Q2SZ32"/>
<dbReference type="Gene3D" id="3.60.21.10">
    <property type="match status" value="1"/>
</dbReference>
<organism evidence="2 3">
    <name type="scientific">Nocardioides zhouii</name>
    <dbReference type="NCBI Taxonomy" id="1168729"/>
    <lineage>
        <taxon>Bacteria</taxon>
        <taxon>Bacillati</taxon>
        <taxon>Actinomycetota</taxon>
        <taxon>Actinomycetes</taxon>
        <taxon>Propionibacteriales</taxon>
        <taxon>Nocardioidaceae</taxon>
        <taxon>Nocardioides</taxon>
    </lineage>
</organism>
<accession>A0A4Q2SZ32</accession>
<dbReference type="InterPro" id="IPR029052">
    <property type="entry name" value="Metallo-depent_PP-like"/>
</dbReference>
<evidence type="ECO:0000313" key="3">
    <source>
        <dbReference type="Proteomes" id="UP000291101"/>
    </source>
</evidence>
<dbReference type="OrthoDB" id="5241795at2"/>
<sequence length="242" mass="26413">MCRMRILVVSDLHYRLPHYDWLVTASEQVDAVAIVGDLADVVSAVPHEMQTVVLAKYLGLLADRTTVLAASGNHDLDGPGSHGEQVAGWLRRPVHGSLHVDGASVDIGDTRFTVCPWWDGPVTREEVSAQLAAAAVDRPARWVWLYHAPPAGTPLCDDGRRTFPDEELASWIAEHQPDIVLCGHIHQAPWIAGGTWHARLGRTRVFNAGKQIGKVPAHITLDTDAMTAAWFGVFESETISLA</sequence>